<proteinExistence type="predicted"/>
<dbReference type="GO" id="GO:0006047">
    <property type="term" value="P:UDP-N-acetylglucosamine metabolic process"/>
    <property type="evidence" value="ECO:0007669"/>
    <property type="project" value="TreeGrafter"/>
</dbReference>
<dbReference type="InterPro" id="IPR029055">
    <property type="entry name" value="Ntn_hydrolases_N"/>
</dbReference>
<dbReference type="AlphaFoldDB" id="A0A015U0K9"/>
<evidence type="ECO:0000256" key="1">
    <source>
        <dbReference type="ARBA" id="ARBA00001031"/>
    </source>
</evidence>
<organism evidence="8 9">
    <name type="scientific">Bacteroides fragilis str. 3998T(B)3</name>
    <dbReference type="NCBI Taxonomy" id="1339316"/>
    <lineage>
        <taxon>Bacteria</taxon>
        <taxon>Pseudomonadati</taxon>
        <taxon>Bacteroidota</taxon>
        <taxon>Bacteroidia</taxon>
        <taxon>Bacteroidales</taxon>
        <taxon>Bacteroidaceae</taxon>
        <taxon>Bacteroides</taxon>
    </lineage>
</organism>
<dbReference type="EMBL" id="JGDB01000195">
    <property type="protein sequence ID" value="EXY90189.1"/>
    <property type="molecule type" value="Genomic_DNA"/>
</dbReference>
<dbReference type="PANTHER" id="PTHR10937:SF0">
    <property type="entry name" value="GLUTAMINE--FRUCTOSE-6-PHOSPHATE TRANSAMINASE (ISOMERIZING)"/>
    <property type="match status" value="1"/>
</dbReference>
<keyword evidence="6 8" id="KW-0315">Glutamine amidotransferase</keyword>
<evidence type="ECO:0000313" key="8">
    <source>
        <dbReference type="EMBL" id="EXY90189.1"/>
    </source>
</evidence>
<dbReference type="GO" id="GO:0006002">
    <property type="term" value="P:fructose 6-phosphate metabolic process"/>
    <property type="evidence" value="ECO:0007669"/>
    <property type="project" value="TreeGrafter"/>
</dbReference>
<comment type="caution">
    <text evidence="8">The sequence shown here is derived from an EMBL/GenBank/DDBJ whole genome shotgun (WGS) entry which is preliminary data.</text>
</comment>
<gene>
    <name evidence="8" type="ORF">M125_3143</name>
</gene>
<evidence type="ECO:0000256" key="3">
    <source>
        <dbReference type="ARBA" id="ARBA00016090"/>
    </source>
</evidence>
<comment type="catalytic activity">
    <reaction evidence="1">
        <text>D-fructose 6-phosphate + L-glutamine = D-glucosamine 6-phosphate + L-glutamate</text>
        <dbReference type="Rhea" id="RHEA:13237"/>
        <dbReference type="ChEBI" id="CHEBI:29985"/>
        <dbReference type="ChEBI" id="CHEBI:58359"/>
        <dbReference type="ChEBI" id="CHEBI:58725"/>
        <dbReference type="ChEBI" id="CHEBI:61527"/>
        <dbReference type="EC" id="2.6.1.16"/>
    </reaction>
</comment>
<dbReference type="EC" id="2.6.1.16" evidence="2"/>
<feature type="domain" description="Glutamine amidotransferase type-2" evidence="7">
    <location>
        <begin position="2"/>
        <end position="149"/>
    </location>
</feature>
<protein>
    <recommendedName>
        <fullName evidence="3">Glutamine--fructose-6-phosphate aminotransferase [isomerizing]</fullName>
        <ecNumber evidence="2">2.6.1.16</ecNumber>
    </recommendedName>
</protein>
<evidence type="ECO:0000256" key="2">
    <source>
        <dbReference type="ARBA" id="ARBA00012916"/>
    </source>
</evidence>
<dbReference type="Gene3D" id="3.60.20.10">
    <property type="entry name" value="Glutamine Phosphoribosylpyrophosphate, subunit 1, domain 1"/>
    <property type="match status" value="1"/>
</dbReference>
<sequence>MCGIVGYIGKREAYPILIKGLKRLKYRGYDSAGVAIINDNQLLNVYRPQGETFVFASDGIIETPTVILQEFPSQSYIFRNSTYTEVPVYSFSSFRPMHQFCKIMASRAVRPETLKCSDSLIIREAFSDTLLQGGKDEATGIREESVTME</sequence>
<reference evidence="8 9" key="1">
    <citation type="submission" date="2014-02" db="EMBL/GenBank/DDBJ databases">
        <authorList>
            <person name="Sears C."/>
            <person name="Carroll K."/>
            <person name="Sack B.R."/>
            <person name="Qadri F."/>
            <person name="Myers L.L."/>
            <person name="Chung G.-T."/>
            <person name="Escheverria P."/>
            <person name="Fraser C.M."/>
            <person name="Sadzewicz L."/>
            <person name="Shefchek K.A."/>
            <person name="Tallon L."/>
            <person name="Das S.P."/>
            <person name="Daugherty S."/>
            <person name="Mongodin E.F."/>
        </authorList>
    </citation>
    <scope>NUCLEOTIDE SEQUENCE [LARGE SCALE GENOMIC DNA]</scope>
    <source>
        <strain evidence="9">3998T(B)3</strain>
    </source>
</reference>
<dbReference type="PATRIC" id="fig|1339316.3.peg.2988"/>
<keyword evidence="4" id="KW-0032">Aminotransferase</keyword>
<dbReference type="SUPFAM" id="SSF56235">
    <property type="entry name" value="N-terminal nucleophile aminohydrolases (Ntn hydrolases)"/>
    <property type="match status" value="1"/>
</dbReference>
<dbReference type="RefSeq" id="WP_005793380.1">
    <property type="nucleotide sequence ID" value="NZ_JGDB01000195.1"/>
</dbReference>
<evidence type="ECO:0000313" key="9">
    <source>
        <dbReference type="Proteomes" id="UP000020773"/>
    </source>
</evidence>
<accession>A0A015U0K9</accession>
<evidence type="ECO:0000256" key="6">
    <source>
        <dbReference type="ARBA" id="ARBA00022962"/>
    </source>
</evidence>
<dbReference type="InterPro" id="IPR017932">
    <property type="entry name" value="GATase_2_dom"/>
</dbReference>
<keyword evidence="5 8" id="KW-0808">Transferase</keyword>
<evidence type="ECO:0000259" key="7">
    <source>
        <dbReference type="PROSITE" id="PS51278"/>
    </source>
</evidence>
<dbReference type="Proteomes" id="UP000020773">
    <property type="component" value="Unassembled WGS sequence"/>
</dbReference>
<name>A0A015U0K9_BACFG</name>
<dbReference type="PANTHER" id="PTHR10937">
    <property type="entry name" value="GLUCOSAMINE--FRUCTOSE-6-PHOSPHATE AMINOTRANSFERASE, ISOMERIZING"/>
    <property type="match status" value="1"/>
</dbReference>
<evidence type="ECO:0000256" key="5">
    <source>
        <dbReference type="ARBA" id="ARBA00022679"/>
    </source>
</evidence>
<dbReference type="GO" id="GO:0005829">
    <property type="term" value="C:cytosol"/>
    <property type="evidence" value="ECO:0007669"/>
    <property type="project" value="TreeGrafter"/>
</dbReference>
<evidence type="ECO:0000256" key="4">
    <source>
        <dbReference type="ARBA" id="ARBA00022576"/>
    </source>
</evidence>
<dbReference type="PROSITE" id="PS51278">
    <property type="entry name" value="GATASE_TYPE_2"/>
    <property type="match status" value="1"/>
</dbReference>
<dbReference type="GO" id="GO:0004360">
    <property type="term" value="F:glutamine-fructose-6-phosphate transaminase (isomerizing) activity"/>
    <property type="evidence" value="ECO:0007669"/>
    <property type="project" value="UniProtKB-EC"/>
</dbReference>
<dbReference type="GO" id="GO:0006487">
    <property type="term" value="P:protein N-linked glycosylation"/>
    <property type="evidence" value="ECO:0007669"/>
    <property type="project" value="TreeGrafter"/>
</dbReference>